<feature type="domain" description="Fungal lipase-type" evidence="1">
    <location>
        <begin position="79"/>
        <end position="208"/>
    </location>
</feature>
<dbReference type="Pfam" id="PF01764">
    <property type="entry name" value="Lipase_3"/>
    <property type="match status" value="1"/>
</dbReference>
<name>A0ABY7VD05_9GAMM</name>
<dbReference type="RefSeq" id="WP_274051419.1">
    <property type="nucleotide sequence ID" value="NZ_CP059693.1"/>
</dbReference>
<dbReference type="PANTHER" id="PTHR45856:SF24">
    <property type="entry name" value="FUNGAL LIPASE-LIKE DOMAIN-CONTAINING PROTEIN"/>
    <property type="match status" value="1"/>
</dbReference>
<protein>
    <submittedName>
        <fullName evidence="2">Lipase family protein</fullName>
    </submittedName>
</protein>
<organism evidence="2 3">
    <name type="scientific">Thalassomonas haliotis</name>
    <dbReference type="NCBI Taxonomy" id="485448"/>
    <lineage>
        <taxon>Bacteria</taxon>
        <taxon>Pseudomonadati</taxon>
        <taxon>Pseudomonadota</taxon>
        <taxon>Gammaproteobacteria</taxon>
        <taxon>Alteromonadales</taxon>
        <taxon>Colwelliaceae</taxon>
        <taxon>Thalassomonas</taxon>
    </lineage>
</organism>
<dbReference type="CDD" id="cd00519">
    <property type="entry name" value="Lipase_3"/>
    <property type="match status" value="1"/>
</dbReference>
<dbReference type="Gene3D" id="3.40.50.1820">
    <property type="entry name" value="alpha/beta hydrolase"/>
    <property type="match status" value="1"/>
</dbReference>
<evidence type="ECO:0000313" key="3">
    <source>
        <dbReference type="Proteomes" id="UP001215231"/>
    </source>
</evidence>
<accession>A0ABY7VD05</accession>
<dbReference type="SUPFAM" id="SSF53474">
    <property type="entry name" value="alpha/beta-Hydrolases"/>
    <property type="match status" value="1"/>
</dbReference>
<dbReference type="InterPro" id="IPR002921">
    <property type="entry name" value="Fungal_lipase-type"/>
</dbReference>
<evidence type="ECO:0000313" key="2">
    <source>
        <dbReference type="EMBL" id="WDE11272.1"/>
    </source>
</evidence>
<dbReference type="Proteomes" id="UP001215231">
    <property type="component" value="Chromosome"/>
</dbReference>
<dbReference type="PANTHER" id="PTHR45856">
    <property type="entry name" value="ALPHA/BETA-HYDROLASES SUPERFAMILY PROTEIN"/>
    <property type="match status" value="1"/>
</dbReference>
<proteinExistence type="predicted"/>
<dbReference type="InterPro" id="IPR051218">
    <property type="entry name" value="Sec_MonoDiacylglyc_Lipase"/>
</dbReference>
<dbReference type="InterPro" id="IPR029058">
    <property type="entry name" value="AB_hydrolase_fold"/>
</dbReference>
<keyword evidence="3" id="KW-1185">Reference proteome</keyword>
<evidence type="ECO:0000259" key="1">
    <source>
        <dbReference type="Pfam" id="PF01764"/>
    </source>
</evidence>
<gene>
    <name evidence="2" type="ORF">H3N35_24120</name>
</gene>
<dbReference type="EMBL" id="CP059693">
    <property type="protein sequence ID" value="WDE11272.1"/>
    <property type="molecule type" value="Genomic_DNA"/>
</dbReference>
<sequence>MTAISPRVASDLALASYKIKGTIPKGYELKLKSETQQHFSFNLSKHIYKGTSGGFFWRQESGFALIGQGKSQQHANDHVIAIRGTNSLADALTDVTCHSTNSDTGTSVHTGFQSSFASLRPGLYAYLNQWEIRRQQGIIHCVGHSLGGALAALTADWIKAEFNKTVYLYSFGAPRVGKKDFANNTSARVDKMFRCVHGADPVPKVPVWPFHHAPLNGNEYLLSRAQGIDFNAHSMPAGPGYINTADHNDWDGLYRQAATSISQRVVLNYQNRIHTTYSSHWADKIAAALMTIMIDGGATAIVASLQAAGTTIGTVYDVMARTLVGIVKIADKLKEQVKGLLGHMLVFAGRGANVTIEFTEKFIRWVFSITIGRLNKAARQALKQNS</sequence>
<reference evidence="2 3" key="1">
    <citation type="journal article" date="2022" name="Mar. Drugs">
        <title>Bioassay-Guided Fractionation Leads to the Detection of Cholic Acid Generated by the Rare Thalassomonas sp.</title>
        <authorList>
            <person name="Pheiffer F."/>
            <person name="Schneider Y.K."/>
            <person name="Hansen E.H."/>
            <person name="Andersen J.H."/>
            <person name="Isaksson J."/>
            <person name="Busche T."/>
            <person name="R C."/>
            <person name="Kalinowski J."/>
            <person name="Zyl L.V."/>
            <person name="Trindade M."/>
        </authorList>
    </citation>
    <scope>NUCLEOTIDE SEQUENCE [LARGE SCALE GENOMIC DNA]</scope>
    <source>
        <strain evidence="2 3">A5K-61T</strain>
    </source>
</reference>